<evidence type="ECO:0000313" key="2">
    <source>
        <dbReference type="Proteomes" id="UP000054007"/>
    </source>
</evidence>
<dbReference type="InterPro" id="IPR032675">
    <property type="entry name" value="LRR_dom_sf"/>
</dbReference>
<gene>
    <name evidence="1" type="ORF">CYLTODRAFT_476015</name>
</gene>
<organism evidence="1 2">
    <name type="scientific">Cylindrobasidium torrendii FP15055 ss-10</name>
    <dbReference type="NCBI Taxonomy" id="1314674"/>
    <lineage>
        <taxon>Eukaryota</taxon>
        <taxon>Fungi</taxon>
        <taxon>Dikarya</taxon>
        <taxon>Basidiomycota</taxon>
        <taxon>Agaricomycotina</taxon>
        <taxon>Agaricomycetes</taxon>
        <taxon>Agaricomycetidae</taxon>
        <taxon>Agaricales</taxon>
        <taxon>Marasmiineae</taxon>
        <taxon>Physalacriaceae</taxon>
        <taxon>Cylindrobasidium</taxon>
    </lineage>
</organism>
<accession>A0A0D7BI92</accession>
<sequence>MMQALCPDVLQLIFLEACGPYILTGGHGSSYQPFQHTILDVCKHWNSVATGYAPLWSNIVMRRFKAVLRLARGSLLTIKLDYSCDYNRYPSETKSIDILTKEVFATSPRWRSFTIQGNTPWAYFLVLRGNIPNLETLDISAFHTIDNVHPDDRMALSDAFIEAPVLVNVVLPITMCMMTRFFFFNLPWHQTRSLSFRSQAIFRPRGCSYLHSYLSRLSASSSLTYLELDMHHQFHGEDNFCPNPIDLPSVEAVKCNSTDCLAMLNLPNLKYADIRMTEAGRECSDAMLDAFDQHTLRSGCSLEGLDIDCSPSGFAPIMRHSKTLRRLDVVSSSSRPYTEEMRDAGLDPWAALLNGLPQLVELSFPMNYYGAYHTQGAEFAAHFVCAFLHTNLRRLNIDVRICDWDDKKGFTTLMISAYGNMKQFVQAAQRSVSYSDICVWAETKSISIKILPDENECRLRRDRFFPPLYIVRT</sequence>
<dbReference type="AlphaFoldDB" id="A0A0D7BI92"/>
<dbReference type="SUPFAM" id="SSF52047">
    <property type="entry name" value="RNI-like"/>
    <property type="match status" value="1"/>
</dbReference>
<keyword evidence="2" id="KW-1185">Reference proteome</keyword>
<dbReference type="EMBL" id="KN880470">
    <property type="protein sequence ID" value="KIY70268.1"/>
    <property type="molecule type" value="Genomic_DNA"/>
</dbReference>
<reference evidence="1 2" key="1">
    <citation type="journal article" date="2015" name="Fungal Genet. Biol.">
        <title>Evolution of novel wood decay mechanisms in Agaricales revealed by the genome sequences of Fistulina hepatica and Cylindrobasidium torrendii.</title>
        <authorList>
            <person name="Floudas D."/>
            <person name="Held B.W."/>
            <person name="Riley R."/>
            <person name="Nagy L.G."/>
            <person name="Koehler G."/>
            <person name="Ransdell A.S."/>
            <person name="Younus H."/>
            <person name="Chow J."/>
            <person name="Chiniquy J."/>
            <person name="Lipzen A."/>
            <person name="Tritt A."/>
            <person name="Sun H."/>
            <person name="Haridas S."/>
            <person name="LaButti K."/>
            <person name="Ohm R.A."/>
            <person name="Kues U."/>
            <person name="Blanchette R.A."/>
            <person name="Grigoriev I.V."/>
            <person name="Minto R.E."/>
            <person name="Hibbett D.S."/>
        </authorList>
    </citation>
    <scope>NUCLEOTIDE SEQUENCE [LARGE SCALE GENOMIC DNA]</scope>
    <source>
        <strain evidence="1 2">FP15055 ss-10</strain>
    </source>
</reference>
<evidence type="ECO:0000313" key="1">
    <source>
        <dbReference type="EMBL" id="KIY70268.1"/>
    </source>
</evidence>
<dbReference type="Proteomes" id="UP000054007">
    <property type="component" value="Unassembled WGS sequence"/>
</dbReference>
<name>A0A0D7BI92_9AGAR</name>
<protein>
    <recommendedName>
        <fullName evidence="3">F-box domain-containing protein</fullName>
    </recommendedName>
</protein>
<dbReference type="Gene3D" id="3.80.10.10">
    <property type="entry name" value="Ribonuclease Inhibitor"/>
    <property type="match status" value="1"/>
</dbReference>
<proteinExistence type="predicted"/>
<evidence type="ECO:0008006" key="3">
    <source>
        <dbReference type="Google" id="ProtNLM"/>
    </source>
</evidence>